<dbReference type="InterPro" id="IPR036412">
    <property type="entry name" value="HAD-like_sf"/>
</dbReference>
<sequence>MSILNLRQQIKMVFFDIDDTLYMKDKDHLSERALEIFKKLRANGIIPAIASGRARVTFPKKLEHVIAQAGVDLFVTMNGQSVVYQGQTLAKFPLPKTRIATIVEFFEQHQIAYAFLTNEQVFVSERTPMLREAFDVITTDYSVDKTYFKQHDIYQILPFYTQEQDALIAQSAILEGLSVVRWHPNSVDVFDGQGSKARGIEIAATHLGLAMENVMAFGDGLNDIEMLTHVGVGVAMGNAQDKVKQVADYVADSVENDGVYHFLVQCGLIEA</sequence>
<evidence type="ECO:0000313" key="4">
    <source>
        <dbReference type="Proteomes" id="UP000254507"/>
    </source>
</evidence>
<keyword evidence="2" id="KW-0378">Hydrolase</keyword>
<dbReference type="RefSeq" id="WP_094945695.1">
    <property type="nucleotide sequence ID" value="NZ_NLFK01000002.1"/>
</dbReference>
<dbReference type="PROSITE" id="PS01229">
    <property type="entry name" value="COF_2"/>
    <property type="match status" value="1"/>
</dbReference>
<dbReference type="Proteomes" id="UP000254507">
    <property type="component" value="Unassembled WGS sequence"/>
</dbReference>
<dbReference type="GO" id="GO:0000287">
    <property type="term" value="F:magnesium ion binding"/>
    <property type="evidence" value="ECO:0007669"/>
    <property type="project" value="TreeGrafter"/>
</dbReference>
<dbReference type="Gene3D" id="3.40.50.1000">
    <property type="entry name" value="HAD superfamily/HAD-like"/>
    <property type="match status" value="1"/>
</dbReference>
<dbReference type="PANTHER" id="PTHR10000:SF25">
    <property type="entry name" value="PHOSPHATASE YKRA-RELATED"/>
    <property type="match status" value="1"/>
</dbReference>
<dbReference type="SFLD" id="SFLDG01144">
    <property type="entry name" value="C2.B.4:_PGP_Like"/>
    <property type="match status" value="1"/>
</dbReference>
<dbReference type="EMBL" id="UFSB01000001">
    <property type="protein sequence ID" value="SUU38020.1"/>
    <property type="molecule type" value="Genomic_DNA"/>
</dbReference>
<dbReference type="SFLD" id="SFLDS00003">
    <property type="entry name" value="Haloacid_Dehalogenase"/>
    <property type="match status" value="1"/>
</dbReference>
<proteinExistence type="predicted"/>
<dbReference type="NCBIfam" id="TIGR01484">
    <property type="entry name" value="HAD-SF-IIB"/>
    <property type="match status" value="1"/>
</dbReference>
<gene>
    <name evidence="1" type="ORF">CFY87_02315</name>
    <name evidence="2" type="ORF">NCTC10851_01866</name>
</gene>
<reference evidence="1 3" key="1">
    <citation type="submission" date="2017-07" db="EMBL/GenBank/DDBJ databases">
        <title>Virulence factors identified in Actinobacillus seminis.</title>
        <authorList>
            <person name="Negrete-Abascal E."/>
            <person name="Vaca-Pacheco S."/>
            <person name="Montes-Garcia F."/>
            <person name="Leyto-Gil A.M."/>
            <person name="Fragoso-Garcia E."/>
            <person name="Carvente-Garcia R."/>
            <person name="Perez-Agueros S."/>
            <person name="Castelan-Sanchez H.G."/>
            <person name="Garcia-Molina A."/>
            <person name="Villamar T.E."/>
            <person name="Vazquez-Cruz C."/>
        </authorList>
    </citation>
    <scope>NUCLEOTIDE SEQUENCE [LARGE SCALE GENOMIC DNA]</scope>
    <source>
        <strain evidence="1 3">ATCC 15768</strain>
    </source>
</reference>
<reference evidence="2 4" key="2">
    <citation type="submission" date="2018-06" db="EMBL/GenBank/DDBJ databases">
        <authorList>
            <consortium name="Pathogen Informatics"/>
            <person name="Doyle S."/>
        </authorList>
    </citation>
    <scope>NUCLEOTIDE SEQUENCE [LARGE SCALE GENOMIC DNA]</scope>
    <source>
        <strain evidence="2 4">NCTC10851</strain>
    </source>
</reference>
<dbReference type="SFLD" id="SFLDG01140">
    <property type="entry name" value="C2.B:_Phosphomannomutase_and_P"/>
    <property type="match status" value="1"/>
</dbReference>
<evidence type="ECO:0000313" key="3">
    <source>
        <dbReference type="Proteomes" id="UP000215738"/>
    </source>
</evidence>
<dbReference type="InterPro" id="IPR006379">
    <property type="entry name" value="HAD-SF_hydro_IIB"/>
</dbReference>
<dbReference type="Proteomes" id="UP000215738">
    <property type="component" value="Unassembled WGS sequence"/>
</dbReference>
<accession>A0A263HER7</accession>
<dbReference type="GO" id="GO:0005829">
    <property type="term" value="C:cytosol"/>
    <property type="evidence" value="ECO:0007669"/>
    <property type="project" value="TreeGrafter"/>
</dbReference>
<organism evidence="2 4">
    <name type="scientific">Actinobacillus seminis</name>
    <dbReference type="NCBI Taxonomy" id="722"/>
    <lineage>
        <taxon>Bacteria</taxon>
        <taxon>Pseudomonadati</taxon>
        <taxon>Pseudomonadota</taxon>
        <taxon>Gammaproteobacteria</taxon>
        <taxon>Pasteurellales</taxon>
        <taxon>Pasteurellaceae</taxon>
        <taxon>Actinobacillus</taxon>
    </lineage>
</organism>
<dbReference type="GO" id="GO:0016791">
    <property type="term" value="F:phosphatase activity"/>
    <property type="evidence" value="ECO:0007669"/>
    <property type="project" value="UniProtKB-ARBA"/>
</dbReference>
<dbReference type="EMBL" id="NLFK01000002">
    <property type="protein sequence ID" value="OZN25458.1"/>
    <property type="molecule type" value="Genomic_DNA"/>
</dbReference>
<dbReference type="Gene3D" id="3.30.1240.10">
    <property type="match status" value="1"/>
</dbReference>
<name>A0A263HER7_9PAST</name>
<dbReference type="OrthoDB" id="3180855at2"/>
<protein>
    <submittedName>
        <fullName evidence="1 2">Hydrolase</fullName>
    </submittedName>
</protein>
<evidence type="ECO:0000313" key="2">
    <source>
        <dbReference type="EMBL" id="SUU38020.1"/>
    </source>
</evidence>
<dbReference type="Pfam" id="PF08282">
    <property type="entry name" value="Hydrolase_3"/>
    <property type="match status" value="1"/>
</dbReference>
<evidence type="ECO:0000313" key="1">
    <source>
        <dbReference type="EMBL" id="OZN25458.1"/>
    </source>
</evidence>
<dbReference type="SUPFAM" id="SSF56784">
    <property type="entry name" value="HAD-like"/>
    <property type="match status" value="1"/>
</dbReference>
<dbReference type="AlphaFoldDB" id="A0A263HER7"/>
<dbReference type="NCBIfam" id="TIGR00099">
    <property type="entry name" value="Cof-subfamily"/>
    <property type="match status" value="1"/>
</dbReference>
<keyword evidence="3" id="KW-1185">Reference proteome</keyword>
<dbReference type="InParanoid" id="A0A263HER7"/>
<dbReference type="InterPro" id="IPR000150">
    <property type="entry name" value="Cof"/>
</dbReference>
<dbReference type="InterPro" id="IPR023214">
    <property type="entry name" value="HAD_sf"/>
</dbReference>
<dbReference type="PANTHER" id="PTHR10000">
    <property type="entry name" value="PHOSPHOSERINE PHOSPHATASE"/>
    <property type="match status" value="1"/>
</dbReference>